<evidence type="ECO:0000256" key="4">
    <source>
        <dbReference type="ARBA" id="ARBA00022989"/>
    </source>
</evidence>
<dbReference type="Proteomes" id="UP000002725">
    <property type="component" value="Chromosome"/>
</dbReference>
<accession>B4S371</accession>
<evidence type="ECO:0000313" key="9">
    <source>
        <dbReference type="Proteomes" id="UP000002725"/>
    </source>
</evidence>
<keyword evidence="5" id="KW-0472">Membrane</keyword>
<name>B4S371_PROA2</name>
<dbReference type="InterPro" id="IPR004010">
    <property type="entry name" value="Double_Cache_2"/>
</dbReference>
<dbReference type="InterPro" id="IPR033480">
    <property type="entry name" value="sCache_2"/>
</dbReference>
<comment type="subcellular location">
    <subcellularLocation>
        <location evidence="1">Cell membrane</location>
        <topology evidence="1">Multi-pass membrane protein</topology>
    </subcellularLocation>
</comment>
<evidence type="ECO:0000259" key="7">
    <source>
        <dbReference type="SMART" id="SM01049"/>
    </source>
</evidence>
<feature type="chain" id="PRO_5002825668" evidence="6">
    <location>
        <begin position="37"/>
        <end position="315"/>
    </location>
</feature>
<keyword evidence="4" id="KW-1133">Transmembrane helix</keyword>
<keyword evidence="6" id="KW-0732">Signal</keyword>
<protein>
    <submittedName>
        <fullName evidence="8">Cache type 2 domain protein</fullName>
    </submittedName>
</protein>
<keyword evidence="2" id="KW-1003">Cell membrane</keyword>
<proteinExistence type="predicted"/>
<evidence type="ECO:0000256" key="1">
    <source>
        <dbReference type="ARBA" id="ARBA00004651"/>
    </source>
</evidence>
<dbReference type="STRING" id="290512.Paes_0105"/>
<evidence type="ECO:0000256" key="5">
    <source>
        <dbReference type="ARBA" id="ARBA00023136"/>
    </source>
</evidence>
<keyword evidence="3" id="KW-0812">Transmembrane</keyword>
<dbReference type="AlphaFoldDB" id="B4S371"/>
<dbReference type="SMART" id="SM01049">
    <property type="entry name" value="Cache_2"/>
    <property type="match status" value="1"/>
</dbReference>
<evidence type="ECO:0000256" key="6">
    <source>
        <dbReference type="SAM" id="SignalP"/>
    </source>
</evidence>
<sequence>MTMSDQYNVHRRVLPPFATRLLFILLLQLTAGCASRFDDLDLSAYQYRDTRNLVTFVYDARHILEQEGLSALDYFRANDDHYATEEHYLYIYDLQANNLYHAGMPSLEGRNLLDVTDINGKQISRLILEALDDPENPHGWVHYSWWAPGSFYPVPKSSCHFRVTTPDGKELFVGAGMDYPHEEKEFIRIVVDGADRLVRQKGREAIAIMSDPLSSYNYRDVRVFAFHPDGELLISPVVQDSLLQIRLFECADEVGHHPFANAVKRLASQDRVWEVFMVKNRYQRGLVKKCMYLRKSEMSGRTLYIGAITDLPQPP</sequence>
<feature type="domain" description="Single Cache" evidence="7">
    <location>
        <begin position="50"/>
        <end position="125"/>
    </location>
</feature>
<evidence type="ECO:0000313" key="8">
    <source>
        <dbReference type="EMBL" id="ACF45165.1"/>
    </source>
</evidence>
<dbReference type="GO" id="GO:0005886">
    <property type="term" value="C:plasma membrane"/>
    <property type="evidence" value="ECO:0007669"/>
    <property type="project" value="UniProtKB-SubCell"/>
</dbReference>
<dbReference type="Pfam" id="PF08269">
    <property type="entry name" value="dCache_2"/>
    <property type="match status" value="1"/>
</dbReference>
<reference evidence="8" key="1">
    <citation type="submission" date="2008-06" db="EMBL/GenBank/DDBJ databases">
        <title>Complete sequence of chromosome of Prosthecochloris aestuarii DSM 271.</title>
        <authorList>
            <consortium name="US DOE Joint Genome Institute"/>
            <person name="Lucas S."/>
            <person name="Copeland A."/>
            <person name="Lapidus A."/>
            <person name="Glavina del Rio T."/>
            <person name="Dalin E."/>
            <person name="Tice H."/>
            <person name="Bruce D."/>
            <person name="Goodwin L."/>
            <person name="Pitluck S."/>
            <person name="Schmutz J."/>
            <person name="Larimer F."/>
            <person name="Land M."/>
            <person name="Hauser L."/>
            <person name="Kyrpides N."/>
            <person name="Anderson I."/>
            <person name="Liu Z."/>
            <person name="Li T."/>
            <person name="Zhao F."/>
            <person name="Overmann J."/>
            <person name="Bryant D.A."/>
            <person name="Richardson P."/>
        </authorList>
    </citation>
    <scope>NUCLEOTIDE SEQUENCE [LARGE SCALE GENOMIC DNA]</scope>
    <source>
        <strain evidence="8">DSM 271</strain>
    </source>
</reference>
<dbReference type="eggNOG" id="COG4564">
    <property type="taxonomic scope" value="Bacteria"/>
</dbReference>
<feature type="signal peptide" evidence="6">
    <location>
        <begin position="1"/>
        <end position="36"/>
    </location>
</feature>
<dbReference type="KEGG" id="paa:Paes_0105"/>
<gene>
    <name evidence="8" type="ordered locus">Paes_0105</name>
</gene>
<organism evidence="8 9">
    <name type="scientific">Prosthecochloris aestuarii (strain DSM 271 / SK 413)</name>
    <dbReference type="NCBI Taxonomy" id="290512"/>
    <lineage>
        <taxon>Bacteria</taxon>
        <taxon>Pseudomonadati</taxon>
        <taxon>Chlorobiota</taxon>
        <taxon>Chlorobiia</taxon>
        <taxon>Chlorobiales</taxon>
        <taxon>Chlorobiaceae</taxon>
        <taxon>Prosthecochloris</taxon>
    </lineage>
</organism>
<evidence type="ECO:0000256" key="3">
    <source>
        <dbReference type="ARBA" id="ARBA00022692"/>
    </source>
</evidence>
<dbReference type="EMBL" id="CP001108">
    <property type="protein sequence ID" value="ACF45165.1"/>
    <property type="molecule type" value="Genomic_DNA"/>
</dbReference>
<dbReference type="Gene3D" id="3.30.450.20">
    <property type="entry name" value="PAS domain"/>
    <property type="match status" value="1"/>
</dbReference>
<keyword evidence="9" id="KW-1185">Reference proteome</keyword>
<evidence type="ECO:0000256" key="2">
    <source>
        <dbReference type="ARBA" id="ARBA00022475"/>
    </source>
</evidence>
<dbReference type="HOGENOM" id="CLU_911279_0_0_10"/>